<reference evidence="1" key="1">
    <citation type="submission" date="2022-10" db="EMBL/GenBank/DDBJ databases">
        <authorList>
            <person name="Yu W.X."/>
        </authorList>
    </citation>
    <scope>NUCLEOTIDE SEQUENCE</scope>
    <source>
        <strain evidence="1">D04</strain>
    </source>
</reference>
<protein>
    <submittedName>
        <fullName evidence="1">Uncharacterized protein</fullName>
    </submittedName>
</protein>
<comment type="caution">
    <text evidence="1">The sequence shown here is derived from an EMBL/GenBank/DDBJ whole genome shotgun (WGS) entry which is preliminary data.</text>
</comment>
<organism evidence="1 2">
    <name type="scientific">Plebeiibacterium marinum</name>
    <dbReference type="NCBI Taxonomy" id="2992111"/>
    <lineage>
        <taxon>Bacteria</taxon>
        <taxon>Pseudomonadati</taxon>
        <taxon>Bacteroidota</taxon>
        <taxon>Bacteroidia</taxon>
        <taxon>Marinilabiliales</taxon>
        <taxon>Marinilabiliaceae</taxon>
        <taxon>Plebeiibacterium</taxon>
    </lineage>
</organism>
<dbReference type="RefSeq" id="WP_301201206.1">
    <property type="nucleotide sequence ID" value="NZ_JAPDPI010000038.1"/>
</dbReference>
<keyword evidence="2" id="KW-1185">Reference proteome</keyword>
<proteinExistence type="predicted"/>
<dbReference type="EMBL" id="JAPDPI010000038">
    <property type="protein sequence ID" value="MCW3807116.1"/>
    <property type="molecule type" value="Genomic_DNA"/>
</dbReference>
<name>A0AAE3MG56_9BACT</name>
<dbReference type="Proteomes" id="UP001207408">
    <property type="component" value="Unassembled WGS sequence"/>
</dbReference>
<gene>
    <name evidence="1" type="ORF">OM074_15880</name>
</gene>
<evidence type="ECO:0000313" key="2">
    <source>
        <dbReference type="Proteomes" id="UP001207408"/>
    </source>
</evidence>
<evidence type="ECO:0000313" key="1">
    <source>
        <dbReference type="EMBL" id="MCW3807116.1"/>
    </source>
</evidence>
<dbReference type="AlphaFoldDB" id="A0AAE3MG56"/>
<sequence length="52" mass="5857">MVDSISNERIKRVGQPGIYTFFASKQENKRAAVLICPGGAYKHQVHICMILH</sequence>
<accession>A0AAE3MG56</accession>